<feature type="domain" description="Cell wall elongation regulator TseB-like" evidence="1">
    <location>
        <begin position="38"/>
        <end position="80"/>
    </location>
</feature>
<proteinExistence type="predicted"/>
<evidence type="ECO:0000313" key="2">
    <source>
        <dbReference type="EMBL" id="MBM7657997.1"/>
    </source>
</evidence>
<keyword evidence="3" id="KW-1185">Reference proteome</keyword>
<comment type="caution">
    <text evidence="2">The sequence shown here is derived from an EMBL/GenBank/DDBJ whole genome shotgun (WGS) entry which is preliminary data.</text>
</comment>
<sequence length="160" mass="18517">MKKWIISILCVLVVAVGWVMWDLYHTNQTVQQQAASRAIAKAQNHYHIDKVLSVSYYHGTNAYQVVKGERNGVPMYIWVPDQKKKAPYIVRAVRRGISRNKAQQIFQGMRFHVKKIVSIRLGAINSQPIWQVTFLAPNNTYNYISIDFDTGKEIQRILNI</sequence>
<evidence type="ECO:0000313" key="3">
    <source>
        <dbReference type="Proteomes" id="UP000823201"/>
    </source>
</evidence>
<accession>A0ABS2Q885</accession>
<dbReference type="SUPFAM" id="SSF54403">
    <property type="entry name" value="Cystatin/monellin"/>
    <property type="match status" value="2"/>
</dbReference>
<protein>
    <submittedName>
        <fullName evidence="2">Uncharacterized protein YpmB</fullName>
    </submittedName>
</protein>
<dbReference type="Gene3D" id="3.10.450.40">
    <property type="match status" value="2"/>
</dbReference>
<dbReference type="InterPro" id="IPR046350">
    <property type="entry name" value="Cystatin_sf"/>
</dbReference>
<dbReference type="InterPro" id="IPR041401">
    <property type="entry name" value="TseB-like_dom"/>
</dbReference>
<gene>
    <name evidence="2" type="ORF">JOC27_001448</name>
</gene>
<organism evidence="2 3">
    <name type="scientific">Sporolactobacillus spathodeae</name>
    <dbReference type="NCBI Taxonomy" id="1465502"/>
    <lineage>
        <taxon>Bacteria</taxon>
        <taxon>Bacillati</taxon>
        <taxon>Bacillota</taxon>
        <taxon>Bacilli</taxon>
        <taxon>Bacillales</taxon>
        <taxon>Sporolactobacillaceae</taxon>
        <taxon>Sporolactobacillus</taxon>
    </lineage>
</organism>
<evidence type="ECO:0000259" key="1">
    <source>
        <dbReference type="Pfam" id="PF17881"/>
    </source>
</evidence>
<name>A0ABS2Q885_9BACL</name>
<reference evidence="2 3" key="1">
    <citation type="submission" date="2021-01" db="EMBL/GenBank/DDBJ databases">
        <title>Genomic Encyclopedia of Type Strains, Phase IV (KMG-IV): sequencing the most valuable type-strain genomes for metagenomic binning, comparative biology and taxonomic classification.</title>
        <authorList>
            <person name="Goeker M."/>
        </authorList>
    </citation>
    <scope>NUCLEOTIDE SEQUENCE [LARGE SCALE GENOMIC DNA]</scope>
    <source>
        <strain evidence="2 3">DSM 100968</strain>
    </source>
</reference>
<dbReference type="RefSeq" id="WP_205006413.1">
    <property type="nucleotide sequence ID" value="NZ_CBCRXA010000010.1"/>
</dbReference>
<dbReference type="Proteomes" id="UP000823201">
    <property type="component" value="Unassembled WGS sequence"/>
</dbReference>
<dbReference type="EMBL" id="JAFBEV010000010">
    <property type="protein sequence ID" value="MBM7657997.1"/>
    <property type="molecule type" value="Genomic_DNA"/>
</dbReference>
<dbReference type="Pfam" id="PF17881">
    <property type="entry name" value="TseB"/>
    <property type="match status" value="1"/>
</dbReference>